<reference evidence="6 7" key="1">
    <citation type="submission" date="2021-02" db="EMBL/GenBank/DDBJ databases">
        <title>Porcisia hertigi Genome sequencing and assembly.</title>
        <authorList>
            <person name="Almutairi H."/>
            <person name="Gatherer D."/>
        </authorList>
    </citation>
    <scope>NUCLEOTIDE SEQUENCE [LARGE SCALE GENOMIC DNA]</scope>
    <source>
        <strain evidence="6 7">C119</strain>
    </source>
</reference>
<dbReference type="EMBL" id="JAFJZO010000025">
    <property type="protein sequence ID" value="KAG5502872.1"/>
    <property type="molecule type" value="Genomic_DNA"/>
</dbReference>
<dbReference type="Pfam" id="PF18018">
    <property type="entry name" value="DNA_pol_D_N"/>
    <property type="match status" value="1"/>
</dbReference>
<dbReference type="InterPro" id="IPR007185">
    <property type="entry name" value="DNA_pol_a/d/e_bsu"/>
</dbReference>
<dbReference type="Gene3D" id="2.40.50.430">
    <property type="match status" value="1"/>
</dbReference>
<feature type="domain" description="DNA polymerase alpha/delta/epsilon subunit B" evidence="4">
    <location>
        <begin position="270"/>
        <end position="408"/>
    </location>
</feature>
<evidence type="ECO:0000313" key="6">
    <source>
        <dbReference type="EMBL" id="KAG5502872.1"/>
    </source>
</evidence>
<feature type="region of interest" description="Disordered" evidence="3">
    <location>
        <begin position="528"/>
        <end position="556"/>
    </location>
</feature>
<evidence type="ECO:0000256" key="1">
    <source>
        <dbReference type="ARBA" id="ARBA00006035"/>
    </source>
</evidence>
<dbReference type="Gene3D" id="3.60.21.50">
    <property type="match status" value="1"/>
</dbReference>
<evidence type="ECO:0000256" key="2">
    <source>
        <dbReference type="ARBA" id="ARBA00022705"/>
    </source>
</evidence>
<evidence type="ECO:0000313" key="7">
    <source>
        <dbReference type="Proteomes" id="UP000674318"/>
    </source>
</evidence>
<evidence type="ECO:0000259" key="5">
    <source>
        <dbReference type="Pfam" id="PF18018"/>
    </source>
</evidence>
<dbReference type="Pfam" id="PF04042">
    <property type="entry name" value="DNA_pol_E_B"/>
    <property type="match status" value="2"/>
</dbReference>
<feature type="domain" description="DNA polymerase alpha/delta/epsilon subunit B" evidence="4">
    <location>
        <begin position="439"/>
        <end position="512"/>
    </location>
</feature>
<dbReference type="GO" id="GO:0006271">
    <property type="term" value="P:DNA strand elongation involved in DNA replication"/>
    <property type="evidence" value="ECO:0007669"/>
    <property type="project" value="TreeGrafter"/>
</dbReference>
<proteinExistence type="inferred from homology"/>
<feature type="compositionally biased region" description="Basic and acidic residues" evidence="3">
    <location>
        <begin position="547"/>
        <end position="556"/>
    </location>
</feature>
<evidence type="ECO:0000259" key="4">
    <source>
        <dbReference type="Pfam" id="PF04042"/>
    </source>
</evidence>
<keyword evidence="2" id="KW-0235">DNA replication</keyword>
<evidence type="ECO:0000256" key="3">
    <source>
        <dbReference type="SAM" id="MobiDB-lite"/>
    </source>
</evidence>
<comment type="caution">
    <text evidence="6">The sequence shown here is derived from an EMBL/GenBank/DDBJ whole genome shotgun (WGS) entry which is preliminary data.</text>
</comment>
<feature type="domain" description="DNA polymerase delta subunit OB-fold" evidence="5">
    <location>
        <begin position="40"/>
        <end position="221"/>
    </location>
</feature>
<dbReference type="GeneID" id="94290700"/>
<dbReference type="AlphaFoldDB" id="A0A836HN56"/>
<dbReference type="Proteomes" id="UP000674318">
    <property type="component" value="Unassembled WGS sequence"/>
</dbReference>
<dbReference type="InterPro" id="IPR024826">
    <property type="entry name" value="DNA_pol_delta/II_ssu"/>
</dbReference>
<dbReference type="PANTHER" id="PTHR10416">
    <property type="entry name" value="DNA POLYMERASE DELTA SUBUNIT 2"/>
    <property type="match status" value="1"/>
</dbReference>
<dbReference type="InterPro" id="IPR040663">
    <property type="entry name" value="DNA_pol_D_N"/>
</dbReference>
<dbReference type="OrthoDB" id="3763at2759"/>
<gene>
    <name evidence="6" type="ORF">JKF63_04642</name>
</gene>
<dbReference type="FunFam" id="3.60.21.50:FF:000012">
    <property type="entry name" value="DNA polymerase delta subunit 2, putative"/>
    <property type="match status" value="1"/>
</dbReference>
<keyword evidence="7" id="KW-1185">Reference proteome</keyword>
<comment type="similarity">
    <text evidence="1">Belongs to the DNA polymerase delta/II small subunit family.</text>
</comment>
<dbReference type="KEGG" id="phet:94290700"/>
<organism evidence="6 7">
    <name type="scientific">Porcisia hertigi</name>
    <dbReference type="NCBI Taxonomy" id="2761500"/>
    <lineage>
        <taxon>Eukaryota</taxon>
        <taxon>Discoba</taxon>
        <taxon>Euglenozoa</taxon>
        <taxon>Kinetoplastea</taxon>
        <taxon>Metakinetoplastina</taxon>
        <taxon>Trypanosomatida</taxon>
        <taxon>Trypanosomatidae</taxon>
        <taxon>Leishmaniinae</taxon>
        <taxon>Porcisia</taxon>
    </lineage>
</organism>
<sequence length="596" mass="64455">MAGNSSGGPASLSDVEARSACPITRTHQCFLLRSLAFTQQYAPMYRCRMMTQYASALLSIQEVVQRDPMYGSQACAMDPRRVLELQPGETAVCVGVVYKNMKLLPRFLDEYQRELVRIDAGDDENDEGGDALEAVPFDTPADAIAATTQLNNGAEEDVIDNGQALAAADEHYNVCSKADELMLEDSSGRVLLQGLDTERFCTGIVLGVYGTLLPNGTIKVLRYAFSGNLRSTFVPRPLINAAQPCYIAFVSGLSVNLPQGSDREEQAAASRARATLELLVDFLCGNTGNVSLRGKATCISRLVIGGDSIAPTAEVKLKRKVKLDPSDHARLNDDKAYGSTVTSAALMRQLDTLLERVVSTVEVELMPGDNDVSNAFQPQQPLHPLLLPRAGKHSTLRLVSNPFSFTAQPPAAATAELEVMSDDCTGSGLKRHKAEVAGGVNFFVTSGQNINDVARESHFPTRLDTMCMVVESGCACPTAPNTLFSYPFCDQDPFLFSSLPHCFVACDQPQFETRYATLEELHEETHYNFADPASSSPRSRAKPISVSEKDEDNKGGRTEAGVRLVCVPSFARTGGLVLVDVNSPTLETSVVTFSVP</sequence>
<accession>A0A836HN56</accession>
<name>A0A836HN56_9TRYP</name>
<dbReference type="GO" id="GO:0043625">
    <property type="term" value="C:delta DNA polymerase complex"/>
    <property type="evidence" value="ECO:0007669"/>
    <property type="project" value="TreeGrafter"/>
</dbReference>
<evidence type="ECO:0008006" key="8">
    <source>
        <dbReference type="Google" id="ProtNLM"/>
    </source>
</evidence>
<dbReference type="PANTHER" id="PTHR10416:SF0">
    <property type="entry name" value="DNA POLYMERASE DELTA SUBUNIT 2"/>
    <property type="match status" value="1"/>
</dbReference>
<dbReference type="RefSeq" id="XP_067756644.1">
    <property type="nucleotide sequence ID" value="XM_067900623.1"/>
</dbReference>
<dbReference type="GO" id="GO:0003677">
    <property type="term" value="F:DNA binding"/>
    <property type="evidence" value="ECO:0007669"/>
    <property type="project" value="InterPro"/>
</dbReference>
<protein>
    <recommendedName>
        <fullName evidence="8">DNA polymerase delta subunit 2</fullName>
    </recommendedName>
</protein>